<dbReference type="EMBL" id="JAKNJB010000010">
    <property type="protein sequence ID" value="MCG4527012.1"/>
    <property type="molecule type" value="Genomic_DNA"/>
</dbReference>
<gene>
    <name evidence="2" type="ORF">L0P79_07955</name>
</gene>
<dbReference type="Proteomes" id="UP001200313">
    <property type="component" value="Unassembled WGS sequence"/>
</dbReference>
<evidence type="ECO:0000313" key="3">
    <source>
        <dbReference type="Proteomes" id="UP001200313"/>
    </source>
</evidence>
<dbReference type="SUPFAM" id="SSF57783">
    <property type="entry name" value="Zinc beta-ribbon"/>
    <property type="match status" value="1"/>
</dbReference>
<name>A0ABS9M886_9FIRM</name>
<proteinExistence type="predicted"/>
<accession>A0ABS9M886</accession>
<evidence type="ECO:0000256" key="1">
    <source>
        <dbReference type="SAM" id="MobiDB-lite"/>
    </source>
</evidence>
<keyword evidence="3" id="KW-1185">Reference proteome</keyword>
<organism evidence="2 3">
    <name type="scientific">Intestinimonas massiliensis</name>
    <name type="common">ex Afouda et al. 2020</name>
    <dbReference type="NCBI Taxonomy" id="1673721"/>
    <lineage>
        <taxon>Bacteria</taxon>
        <taxon>Bacillati</taxon>
        <taxon>Bacillota</taxon>
        <taxon>Clostridia</taxon>
        <taxon>Eubacteriales</taxon>
        <taxon>Intestinimonas</taxon>
    </lineage>
</organism>
<protein>
    <submittedName>
        <fullName evidence="2">DUF3987 domain-containing protein</fullName>
    </submittedName>
</protein>
<evidence type="ECO:0000313" key="2">
    <source>
        <dbReference type="EMBL" id="MCG4527012.1"/>
    </source>
</evidence>
<dbReference type="InterPro" id="IPR036977">
    <property type="entry name" value="DNA_primase_Znf_CHC2"/>
</dbReference>
<sequence>MKRIKVHIDPRGYDEKPTGKEIGGIKTRLQKSASPSLVTLEELVQKIETGHSISPGIMGGMSAKDWQEQQLFLVDIDNEEDGPILRIKDARAICHDNGLPLAFYYQTFSHTKEHPKFRLAFVMDKPVTDEGMRKSIIETLVNLFPQSDKSCVNADRIFHGTNKRAKLLNRNGRISCENIEADSFPTRPEEHRSGHSCHTSGRSDPELDELVKNFDLFGYLQERNGDFRRTSKGVVFDNCEICGHHDNLMYVEETNTFCCRSQDKGGSIIDYLIYVEGLTKAQAIHKLKYELCGPKWKMPTPLDDIELPSFPAEALPAPLDSWVMAVAESTQTPVDMAAVCSLAVLSCALQGKFKVFQNRSHSEPLRACLKKGGDSAKATK</sequence>
<comment type="caution">
    <text evidence="2">The sequence shown here is derived from an EMBL/GenBank/DDBJ whole genome shotgun (WGS) entry which is preliminary data.</text>
</comment>
<reference evidence="2 3" key="1">
    <citation type="submission" date="2022-01" db="EMBL/GenBank/DDBJ databases">
        <title>Collection of gut derived symbiotic bacterial strains cultured from healthy donors.</title>
        <authorList>
            <person name="Lin H."/>
            <person name="Kohout C."/>
            <person name="Waligurski E."/>
            <person name="Pamer E.G."/>
        </authorList>
    </citation>
    <scope>NUCLEOTIDE SEQUENCE [LARGE SCALE GENOMIC DNA]</scope>
    <source>
        <strain evidence="2 3">DFI.3.7</strain>
    </source>
</reference>
<feature type="region of interest" description="Disordered" evidence="1">
    <location>
        <begin position="179"/>
        <end position="204"/>
    </location>
</feature>
<dbReference type="RefSeq" id="WP_238073836.1">
    <property type="nucleotide sequence ID" value="NZ_JAKNJB010000010.1"/>
</dbReference>
<dbReference type="Gene3D" id="3.90.580.10">
    <property type="entry name" value="Zinc finger, CHC2-type domain"/>
    <property type="match status" value="1"/>
</dbReference>